<dbReference type="SUPFAM" id="SSF103088">
    <property type="entry name" value="OmpA-like"/>
    <property type="match status" value="1"/>
</dbReference>
<organism evidence="4 5">
    <name type="scientific">Micavibrio aeruginosavorus EPB</name>
    <dbReference type="NCBI Taxonomy" id="349215"/>
    <lineage>
        <taxon>Bacteria</taxon>
        <taxon>Pseudomonadati</taxon>
        <taxon>Bdellovibrionota</taxon>
        <taxon>Bdellovibrionia</taxon>
        <taxon>Bdellovibrionales</taxon>
        <taxon>Pseudobdellovibrionaceae</taxon>
        <taxon>Micavibrio</taxon>
    </lineage>
</organism>
<dbReference type="PANTHER" id="PTHR30329:SF21">
    <property type="entry name" value="LIPOPROTEIN YIAD-RELATED"/>
    <property type="match status" value="1"/>
</dbReference>
<sequence>MKPFKLLTLSCVSVLALSMAACGQFARDLDTAFNGGFNDPAYTVSQPDITMPTPPARVDYNSLAAQYSNSSVQLYTLDDAPVPVRQSVQMPGDMRYAAGGLQASTDPSVTVFPFADGGYAPGVRPTQAQHRGGPLLPMPTDIGEIPTYAGNPARIYFEHGSAALSATTRQVLGSVAQRYLEHTPGYMVEVGGHASTRTDVADPVKSRIINFDMSMKRAMAVTKQLIRDGVPVDVVKATAYGDTHPAVVENSAADEARNRRVEIITRPR</sequence>
<dbReference type="InterPro" id="IPR036737">
    <property type="entry name" value="OmpA-like_sf"/>
</dbReference>
<evidence type="ECO:0000256" key="1">
    <source>
        <dbReference type="PROSITE-ProRule" id="PRU00473"/>
    </source>
</evidence>
<keyword evidence="2" id="KW-0732">Signal</keyword>
<feature type="chain" id="PRO_5004060859" evidence="2">
    <location>
        <begin position="27"/>
        <end position="268"/>
    </location>
</feature>
<dbReference type="InterPro" id="IPR006665">
    <property type="entry name" value="OmpA-like"/>
</dbReference>
<dbReference type="STRING" id="349215.A11S_989"/>
<reference evidence="4 5" key="1">
    <citation type="journal article" date="2013" name="ISME J.">
        <title>By their genes ye shall know them: genomic signatures of predatory bacteria.</title>
        <authorList>
            <person name="Pasternak Z."/>
            <person name="Pietrokovski S."/>
            <person name="Rotem O."/>
            <person name="Gophna U."/>
            <person name="Lurie-Weinberger M.N."/>
            <person name="Jurkevitch E."/>
        </authorList>
    </citation>
    <scope>NUCLEOTIDE SEQUENCE [LARGE SCALE GENOMIC DNA]</scope>
    <source>
        <strain evidence="4">EPB</strain>
    </source>
</reference>
<evidence type="ECO:0000259" key="3">
    <source>
        <dbReference type="PROSITE" id="PS51123"/>
    </source>
</evidence>
<accession>M4VX78</accession>
<dbReference type="KEGG" id="man:A11S_989"/>
<dbReference type="Proteomes" id="UP000011932">
    <property type="component" value="Chromosome"/>
</dbReference>
<dbReference type="CDD" id="cd07185">
    <property type="entry name" value="OmpA_C-like"/>
    <property type="match status" value="1"/>
</dbReference>
<dbReference type="EMBL" id="CP003538">
    <property type="protein sequence ID" value="AGH97809.1"/>
    <property type="molecule type" value="Genomic_DNA"/>
</dbReference>
<evidence type="ECO:0000313" key="4">
    <source>
        <dbReference type="EMBL" id="AGH97809.1"/>
    </source>
</evidence>
<protein>
    <submittedName>
        <fullName evidence="4">Chemotaxis MotB protein, putative</fullName>
    </submittedName>
</protein>
<keyword evidence="1" id="KW-0472">Membrane</keyword>
<dbReference type="PANTHER" id="PTHR30329">
    <property type="entry name" value="STATOR ELEMENT OF FLAGELLAR MOTOR COMPLEX"/>
    <property type="match status" value="1"/>
</dbReference>
<dbReference type="AlphaFoldDB" id="M4VX78"/>
<dbReference type="HOGENOM" id="CLU_1037509_0_0_5"/>
<dbReference type="InterPro" id="IPR050330">
    <property type="entry name" value="Bact_OuterMem_StrucFunc"/>
</dbReference>
<proteinExistence type="predicted"/>
<gene>
    <name evidence="4" type="ORF">A11S_989</name>
</gene>
<evidence type="ECO:0000313" key="5">
    <source>
        <dbReference type="Proteomes" id="UP000011932"/>
    </source>
</evidence>
<dbReference type="Pfam" id="PF00691">
    <property type="entry name" value="OmpA"/>
    <property type="match status" value="1"/>
</dbReference>
<dbReference type="PROSITE" id="PS51257">
    <property type="entry name" value="PROKAR_LIPOPROTEIN"/>
    <property type="match status" value="1"/>
</dbReference>
<dbReference type="RefSeq" id="WP_015467354.1">
    <property type="nucleotide sequence ID" value="NC_020812.1"/>
</dbReference>
<dbReference type="Gene3D" id="3.30.1330.60">
    <property type="entry name" value="OmpA-like domain"/>
    <property type="match status" value="1"/>
</dbReference>
<name>M4VX78_9BACT</name>
<feature type="signal peptide" evidence="2">
    <location>
        <begin position="1"/>
        <end position="26"/>
    </location>
</feature>
<evidence type="ECO:0000256" key="2">
    <source>
        <dbReference type="SAM" id="SignalP"/>
    </source>
</evidence>
<dbReference type="OrthoDB" id="9792021at2"/>
<dbReference type="PROSITE" id="PS51123">
    <property type="entry name" value="OMPA_2"/>
    <property type="match status" value="1"/>
</dbReference>
<dbReference type="GO" id="GO:0016020">
    <property type="term" value="C:membrane"/>
    <property type="evidence" value="ECO:0007669"/>
    <property type="project" value="UniProtKB-UniRule"/>
</dbReference>
<feature type="domain" description="OmpA-like" evidence="3">
    <location>
        <begin position="144"/>
        <end position="268"/>
    </location>
</feature>